<evidence type="ECO:0000256" key="2">
    <source>
        <dbReference type="SAM" id="Phobius"/>
    </source>
</evidence>
<feature type="region of interest" description="Disordered" evidence="1">
    <location>
        <begin position="409"/>
        <end position="428"/>
    </location>
</feature>
<comment type="caution">
    <text evidence="3">The sequence shown here is derived from an EMBL/GenBank/DDBJ whole genome shotgun (WGS) entry which is preliminary data.</text>
</comment>
<dbReference type="GeneID" id="71856480"/>
<keyword evidence="2" id="KW-0812">Transmembrane</keyword>
<sequence length="428" mass="46679">MTDNSFRRAGALAVDLIALVAVLFHPFSLYVVLLLYWGDVIGGTVRRFCQTVVAAPREEYSPTEPPAMRRNGDPNPFRFLTPKLGTVQPVDWLPPIAVHNLKPAVVGLFTAVPLTAFAIGLTATVLEPPFTIGSEPTLGILAAGGLAIIVKHGWAFRRFVHSNRPPAKRILPGVRWLGPILMALPVAAVDTVHAGADFDPSTGFTTIAVVLVGGRIAYEIHREPPPTGADSVELLEPTGRPTERFRTDRQAIRLAGVIDGLVPRIEWEMLNIFSRVAALFSVALVGFVGAFIGGPTAAVVGIGGALVGVVISFVLAGIVHFELAFGAMEYRLYDDELVAYDTRLDAVQWRVPLDAIRNVSVERGFWTGPPGTDAATVTLDRSYLAVKQSPYGFYRQTLPYVETPERVADRLREELEPTERRQQTTSRR</sequence>
<reference evidence="3 4" key="1">
    <citation type="journal article" date="2014" name="Int. J. Syst. Evol. Microbiol.">
        <title>Complete genome sequence of Corynebacterium casei LMG S-19264T (=DSM 44701T), isolated from a smear-ripened cheese.</title>
        <authorList>
            <consortium name="US DOE Joint Genome Institute (JGI-PGF)"/>
            <person name="Walter F."/>
            <person name="Albersmeier A."/>
            <person name="Kalinowski J."/>
            <person name="Ruckert C."/>
        </authorList>
    </citation>
    <scope>NUCLEOTIDE SEQUENCE [LARGE SCALE GENOMIC DNA]</scope>
    <source>
        <strain evidence="3 4">IBRC-M 10912</strain>
    </source>
</reference>
<feature type="transmembrane region" description="Helical" evidence="2">
    <location>
        <begin position="104"/>
        <end position="126"/>
    </location>
</feature>
<evidence type="ECO:0000256" key="1">
    <source>
        <dbReference type="SAM" id="MobiDB-lite"/>
    </source>
</evidence>
<accession>A0ABD5NZS3</accession>
<dbReference type="EMBL" id="JBHSDJ010000066">
    <property type="protein sequence ID" value="MFC4247566.1"/>
    <property type="molecule type" value="Genomic_DNA"/>
</dbReference>
<feature type="transmembrane region" description="Helical" evidence="2">
    <location>
        <begin position="298"/>
        <end position="321"/>
    </location>
</feature>
<feature type="transmembrane region" description="Helical" evidence="2">
    <location>
        <begin position="138"/>
        <end position="156"/>
    </location>
</feature>
<evidence type="ECO:0000313" key="3">
    <source>
        <dbReference type="EMBL" id="MFC4247566.1"/>
    </source>
</evidence>
<feature type="transmembrane region" description="Helical" evidence="2">
    <location>
        <begin position="272"/>
        <end position="292"/>
    </location>
</feature>
<name>A0ABD5NZS3_9EURY</name>
<proteinExistence type="predicted"/>
<gene>
    <name evidence="3" type="ORF">ACFOZ7_11280</name>
</gene>
<feature type="compositionally biased region" description="Basic and acidic residues" evidence="1">
    <location>
        <begin position="409"/>
        <end position="422"/>
    </location>
</feature>
<keyword evidence="2" id="KW-0472">Membrane</keyword>
<keyword evidence="2" id="KW-1133">Transmembrane helix</keyword>
<dbReference type="AlphaFoldDB" id="A0ABD5NZS3"/>
<dbReference type="RefSeq" id="WP_246975639.1">
    <property type="nucleotide sequence ID" value="NZ_CP095398.1"/>
</dbReference>
<dbReference type="Proteomes" id="UP001595821">
    <property type="component" value="Unassembled WGS sequence"/>
</dbReference>
<evidence type="ECO:0008006" key="5">
    <source>
        <dbReference type="Google" id="ProtNLM"/>
    </source>
</evidence>
<organism evidence="3 4">
    <name type="scientific">Natribaculum luteum</name>
    <dbReference type="NCBI Taxonomy" id="1586232"/>
    <lineage>
        <taxon>Archaea</taxon>
        <taxon>Methanobacteriati</taxon>
        <taxon>Methanobacteriota</taxon>
        <taxon>Stenosarchaea group</taxon>
        <taxon>Halobacteria</taxon>
        <taxon>Halobacteriales</taxon>
        <taxon>Natrialbaceae</taxon>
        <taxon>Natribaculum</taxon>
    </lineage>
</organism>
<protein>
    <recommendedName>
        <fullName evidence="5">PH domain-containing protein</fullName>
    </recommendedName>
</protein>
<evidence type="ECO:0000313" key="4">
    <source>
        <dbReference type="Proteomes" id="UP001595821"/>
    </source>
</evidence>
<feature type="transmembrane region" description="Helical" evidence="2">
    <location>
        <begin position="12"/>
        <end position="37"/>
    </location>
</feature>